<reference evidence="2" key="1">
    <citation type="submission" date="2020-01" db="EMBL/GenBank/DDBJ databases">
        <authorList>
            <person name="Fang Y."/>
            <person name="Sun R."/>
            <person name="Nie L."/>
            <person name="He J."/>
            <person name="Hao L."/>
            <person name="Wang L."/>
            <person name="Su S."/>
            <person name="Lv E."/>
            <person name="Zhang Z."/>
            <person name="Xie R."/>
            <person name="Liu H."/>
        </authorList>
    </citation>
    <scope>NUCLEOTIDE SEQUENCE [LARGE SCALE GENOMIC DNA]</scope>
    <source>
        <strain evidence="2">XCT-53</strain>
    </source>
</reference>
<evidence type="ECO:0000313" key="2">
    <source>
        <dbReference type="Proteomes" id="UP000586722"/>
    </source>
</evidence>
<gene>
    <name evidence="1" type="ORF">GWI72_09235</name>
</gene>
<protein>
    <submittedName>
        <fullName evidence="1">Uncharacterized protein</fullName>
    </submittedName>
</protein>
<dbReference type="EMBL" id="JAABLQ010000001">
    <property type="protein sequence ID" value="NBN78449.1"/>
    <property type="molecule type" value="Genomic_DNA"/>
</dbReference>
<dbReference type="AlphaFoldDB" id="A0A7X5J895"/>
<comment type="caution">
    <text evidence="1">The sequence shown here is derived from an EMBL/GenBank/DDBJ whole genome shotgun (WGS) entry which is preliminary data.</text>
</comment>
<sequence length="481" mass="53055">MTDRDLLTAKIQSYLKALSPRAVETLVRGLERARQAGKTDPHLDLILAASAELLRSDDPPPAAFRGPAPAAPATRKGHLERLFFSPLDTFLVNEQLPYKQAGRVYRPYLNGIWQWLERDLLPADIARTRQDLDTIRSDAEKVHARVAVLRRQAADALGEAISRAEGSEREARRLAMVLGGDRAVADLQDVTRVLQAEPWLPAFLRRMPPNLTERRLKQDTDVLALVEAHARKHPDYVPVLAAAVLDRADAPWSLGTFATRLAGTQKMKDLAQSRFAPFVDMVVSEAERLNVLAKDHQRHNPDPVAFSEAVSSYATLVKGLELDLDLTGCDQWKARISHTRRDMSHLVADELQGASGAVRRALAVPKVDRDGNWTRDEAAVDAAVRVLRLLAMARGNSETLAVNEVSKRARHTVEQTLEILTRALISDLRKQSGPMRDAHLFAIDTAVLLAEVYFGPDYAAQIRRSRQAAVAATAPGPASAA</sequence>
<name>A0A7X5J895_9HYPH</name>
<proteinExistence type="predicted"/>
<accession>A0A7X5J895</accession>
<dbReference type="RefSeq" id="WP_161708452.1">
    <property type="nucleotide sequence ID" value="NZ_JAABLQ010000001.1"/>
</dbReference>
<evidence type="ECO:0000313" key="1">
    <source>
        <dbReference type="EMBL" id="NBN78449.1"/>
    </source>
</evidence>
<organism evidence="1 2">
    <name type="scientific">Pannonibacter tanglangensis</name>
    <dbReference type="NCBI Taxonomy" id="2750084"/>
    <lineage>
        <taxon>Bacteria</taxon>
        <taxon>Pseudomonadati</taxon>
        <taxon>Pseudomonadota</taxon>
        <taxon>Alphaproteobacteria</taxon>
        <taxon>Hyphomicrobiales</taxon>
        <taxon>Stappiaceae</taxon>
        <taxon>Pannonibacter</taxon>
    </lineage>
</organism>
<keyword evidence="2" id="KW-1185">Reference proteome</keyword>
<dbReference type="Proteomes" id="UP000586722">
    <property type="component" value="Unassembled WGS sequence"/>
</dbReference>